<reference evidence="3" key="1">
    <citation type="submission" date="2023-07" db="EMBL/GenBank/DDBJ databases">
        <title>Whole genome shotgun sequence of Streptomyces spororaveus NBRC 15456.</title>
        <authorList>
            <person name="Komaki H."/>
            <person name="Tamura T."/>
        </authorList>
    </citation>
    <scope>NUCLEOTIDE SEQUENCE [LARGE SCALE GENOMIC DNA]</scope>
    <source>
        <strain evidence="3">NBRC 15456</strain>
    </source>
</reference>
<dbReference type="PROSITE" id="PS51318">
    <property type="entry name" value="TAT"/>
    <property type="match status" value="1"/>
</dbReference>
<feature type="chain" id="PRO_5047243151" description="Secretory lipase" evidence="1">
    <location>
        <begin position="39"/>
        <end position="421"/>
    </location>
</feature>
<dbReference type="InterPro" id="IPR029058">
    <property type="entry name" value="AB_hydrolase_fold"/>
</dbReference>
<dbReference type="PANTHER" id="PTHR34853:SF1">
    <property type="entry name" value="LIPASE 5"/>
    <property type="match status" value="1"/>
</dbReference>
<dbReference type="PANTHER" id="PTHR34853">
    <property type="match status" value="1"/>
</dbReference>
<evidence type="ECO:0000313" key="3">
    <source>
        <dbReference type="Proteomes" id="UP000608522"/>
    </source>
</evidence>
<sequence>MTITQHSKQWHRPWLRRGAAAVALAAVLGGIAAPAALAAPAARATPSTAATAATARGGLVSVVPLDTLDRDQVVAALGTLGIDPGTVRYGVRAYRLTYATVDPQGRPTTATGLLVLPRGGPHRLDLVSDTHGTVATRDEAPSGGAGYNRLTPYLHASAGRAVAAPDYLGLGGGPGSHPYMDTRSAVTASVDMLKAARTAADRLGRPVGRDVYATGFSQGGQVAMALGRELSRGRDGLRLRALAPMAGPHDLLGTQFPGITDGRVDPRVAVFYLSYFLTAQNRLHPLYKDPAEVFRAPYAQAVEGLFDGSRQSQDIVAALPATPQELLTPQWAENVRNPRGDLLEAVRDNDGVCDWKPAAPVRLYAGTGDTDVPIANSRACAADLARHGVRAKVVDQGPDADHTATAVRSAPEVVRWFDSVR</sequence>
<dbReference type="RefSeq" id="WP_202200378.1">
    <property type="nucleotide sequence ID" value="NZ_BAAATO010000040.1"/>
</dbReference>
<organism evidence="2 3">
    <name type="scientific">Streptomyces spororaveus</name>
    <dbReference type="NCBI Taxonomy" id="284039"/>
    <lineage>
        <taxon>Bacteria</taxon>
        <taxon>Bacillati</taxon>
        <taxon>Actinomycetota</taxon>
        <taxon>Actinomycetes</taxon>
        <taxon>Kitasatosporales</taxon>
        <taxon>Streptomycetaceae</taxon>
        <taxon>Streptomyces</taxon>
    </lineage>
</organism>
<evidence type="ECO:0000256" key="1">
    <source>
        <dbReference type="SAM" id="SignalP"/>
    </source>
</evidence>
<accession>A0ABQ3TE11</accession>
<feature type="signal peptide" evidence="1">
    <location>
        <begin position="1"/>
        <end position="38"/>
    </location>
</feature>
<dbReference type="Gene3D" id="3.40.50.1820">
    <property type="entry name" value="alpha/beta hydrolase"/>
    <property type="match status" value="1"/>
</dbReference>
<gene>
    <name evidence="2" type="ORF">Sspor_41890</name>
</gene>
<keyword evidence="1" id="KW-0732">Signal</keyword>
<name>A0ABQ3TE11_9ACTN</name>
<evidence type="ECO:0008006" key="4">
    <source>
        <dbReference type="Google" id="ProtNLM"/>
    </source>
</evidence>
<proteinExistence type="predicted"/>
<dbReference type="PIRSF" id="PIRSF029171">
    <property type="entry name" value="Esterase_LipA"/>
    <property type="match status" value="1"/>
</dbReference>
<dbReference type="SUPFAM" id="SSF53474">
    <property type="entry name" value="alpha/beta-Hydrolases"/>
    <property type="match status" value="1"/>
</dbReference>
<dbReference type="EMBL" id="BNED01000005">
    <property type="protein sequence ID" value="GHI78628.1"/>
    <property type="molecule type" value="Genomic_DNA"/>
</dbReference>
<protein>
    <recommendedName>
        <fullName evidence="4">Secretory lipase</fullName>
    </recommendedName>
</protein>
<dbReference type="Proteomes" id="UP000608522">
    <property type="component" value="Unassembled WGS sequence"/>
</dbReference>
<dbReference type="InterPro" id="IPR006311">
    <property type="entry name" value="TAT_signal"/>
</dbReference>
<dbReference type="InterPro" id="IPR005152">
    <property type="entry name" value="Lipase_secreted"/>
</dbReference>
<evidence type="ECO:0000313" key="2">
    <source>
        <dbReference type="EMBL" id="GHI78628.1"/>
    </source>
</evidence>
<dbReference type="Gene3D" id="1.10.260.160">
    <property type="match status" value="1"/>
</dbReference>
<comment type="caution">
    <text evidence="2">The sequence shown here is derived from an EMBL/GenBank/DDBJ whole genome shotgun (WGS) entry which is preliminary data.</text>
</comment>
<keyword evidence="3" id="KW-1185">Reference proteome</keyword>